<feature type="compositionally biased region" description="Basic and acidic residues" evidence="1">
    <location>
        <begin position="952"/>
        <end position="972"/>
    </location>
</feature>
<evidence type="ECO:0000313" key="5">
    <source>
        <dbReference type="EMBL" id="SMC63896.1"/>
    </source>
</evidence>
<dbReference type="Gene3D" id="3.20.20.80">
    <property type="entry name" value="Glycosidases"/>
    <property type="match status" value="1"/>
</dbReference>
<name>A0A1W2AT70_9HYPH</name>
<dbReference type="Pfam" id="PF13547">
    <property type="entry name" value="GTA_TIM"/>
    <property type="match status" value="1"/>
</dbReference>
<keyword evidence="6" id="KW-1185">Reference proteome</keyword>
<dbReference type="InterPro" id="IPR032876">
    <property type="entry name" value="J_dom"/>
</dbReference>
<dbReference type="STRING" id="937218.SAMN06297251_10565"/>
<dbReference type="InterPro" id="IPR025195">
    <property type="entry name" value="GTA_TIM_dom"/>
</dbReference>
<evidence type="ECO:0000259" key="2">
    <source>
        <dbReference type="Pfam" id="PF13547"/>
    </source>
</evidence>
<feature type="domain" description="Rcc01698-like C-terminal" evidence="4">
    <location>
        <begin position="1036"/>
        <end position="1134"/>
    </location>
</feature>
<feature type="domain" description="Tip attachment protein J" evidence="3">
    <location>
        <begin position="787"/>
        <end position="943"/>
    </location>
</feature>
<accession>A0A1W2AT70</accession>
<feature type="region of interest" description="Disordered" evidence="1">
    <location>
        <begin position="952"/>
        <end position="976"/>
    </location>
</feature>
<dbReference type="Pfam" id="PF23666">
    <property type="entry name" value="Rcc01698_C"/>
    <property type="match status" value="1"/>
</dbReference>
<evidence type="ECO:0000313" key="6">
    <source>
        <dbReference type="Proteomes" id="UP000192656"/>
    </source>
</evidence>
<gene>
    <name evidence="5" type="ORF">SAMN06297251_10565</name>
</gene>
<dbReference type="Proteomes" id="UP000192656">
    <property type="component" value="Unassembled WGS sequence"/>
</dbReference>
<protein>
    <submittedName>
        <fullName evidence="5">Putative phage tail protein</fullName>
    </submittedName>
</protein>
<feature type="domain" description="GTA TIM-barrel-like" evidence="2">
    <location>
        <begin position="429"/>
        <end position="728"/>
    </location>
</feature>
<dbReference type="EMBL" id="FWXR01000005">
    <property type="protein sequence ID" value="SMC63896.1"/>
    <property type="molecule type" value="Genomic_DNA"/>
</dbReference>
<dbReference type="Pfam" id="PF13550">
    <property type="entry name" value="Phage-tail_3"/>
    <property type="match status" value="1"/>
</dbReference>
<dbReference type="RefSeq" id="WP_084409505.1">
    <property type="nucleotide sequence ID" value="NZ_FWXR01000005.1"/>
</dbReference>
<evidence type="ECO:0000259" key="4">
    <source>
        <dbReference type="Pfam" id="PF23666"/>
    </source>
</evidence>
<reference evidence="5 6" key="1">
    <citation type="submission" date="2017-04" db="EMBL/GenBank/DDBJ databases">
        <authorList>
            <person name="Afonso C.L."/>
            <person name="Miller P.J."/>
            <person name="Scott M.A."/>
            <person name="Spackman E."/>
            <person name="Goraichik I."/>
            <person name="Dimitrov K.M."/>
            <person name="Suarez D.L."/>
            <person name="Swayne D.E."/>
        </authorList>
    </citation>
    <scope>NUCLEOTIDE SEQUENCE [LARGE SCALE GENOMIC DNA]</scope>
    <source>
        <strain evidence="5 6">CGMCC 1.10972</strain>
    </source>
</reference>
<dbReference type="SUPFAM" id="SSF51445">
    <property type="entry name" value="(Trans)glycosidases"/>
    <property type="match status" value="1"/>
</dbReference>
<evidence type="ECO:0000259" key="3">
    <source>
        <dbReference type="Pfam" id="PF13550"/>
    </source>
</evidence>
<sequence length="1298" mass="139681">MATILLQSVGSALGGMLGGPVGAILGRAAGGLAGAAIDTALFSPTQKREGPRLGATRIMEADEGAGIPRVYGTARIAGQVIWGTRFEEESETERQGGKGGGGGVEVTTYSYFGNVAVGLCEGPIAGIRRIWADGEEIDQADHQIRVYRGDETQGPDPLIEAKQGAGNAPAYRGLAYVVFERLALERWGNRIPQISCEVLRPIGDLERAIEAVTIIPGATEHGLDPAAVRERLGPGEDRLINRNVTFGDSDWLASIDELQMLAPGLKRAALVVAWFADDLRAGHCNIMPGVEIRQRDESEPWLAGGCDRESARLISRIEGSPAYGGTPSDRGVLRALGDLKRRGLFVTHYPFMLMDIPVGNGLADSYGGDEQPPYPWRGRMSLDLAETMAGTTDRTAAARSDIEAFVGTAGPADFAWEGDRLAYRGPAEWSYRRMIFHQAHLAAKAGVDAFVIGSEMRGLTRLRDGEGRFPFVEALLAIAEDVKALLPQAIVTYAADWSEYAAYRPQDGSGDLFYNLDTLWASPAIDVVGIDNYLPLTDWRSGGEKGASTPSPYDRSALAEKIAGGEWFDWFYETDADREAGIRTPITDGVAGKPFVYRDKDLRGWWSNPHIERRGGAETGVGSAWQPEMKPIWFTELGCPAIDRGANQPNVFVDPKSSESLVPYHSRGFRDDLAQRRFLEVTLEAWREGVGAEAASLNPISSVYGGPMVAADAIHVWTWDARPYPAFPSRTDLWTDGTNWRLGHWLNGRLSNAPVDALIRQILTDHGITDFETQDLEACLDGYVVDGPRTAREDIETILDLVGAMAVESGGTIAFSTLARKREPIIIDALVDPDGPIVAKRRGEAGERPDEVAIGFSDPDRAYQPGVADALKANAASPRKSITMSPAVLHAERAERFAARLLAETTDGLETMDLSLAPNMAAIEPGDVLAIDGREGEWLVTRIASGEARKVETRRFSRREGQGAGSLDRKESPPPLIAPVLASRPAVTLLDLSGSPLGEEGGPRVALQAKPWLPYAVLAGPPGGGLSHRAIVERPAVTGTLIEPLAPGPVGVFDRAGRMTVRLDRGELATRPLGDVLAGRNAVALLREEGAREFVQFVDAEEVEPNLYVLSALIRGQGGSEAEAATVTPAGTRFLLMDEAVTPLTLSDAELGRPMALRVVPLGRPLDDAAGVTLEASLGLQAKRPLAPVHLRARFSPDGGCLFRWIRRARFGGDNWAAEEVPLCEEREAYRLAIRAGPDDTEPAVFTETSEPRFVLSLSDQMAVFGGLAPSLSLSVSQVSAVWGAGAEARRLFARPGA</sequence>
<organism evidence="5 6">
    <name type="scientific">Fulvimarina manganoxydans</name>
    <dbReference type="NCBI Taxonomy" id="937218"/>
    <lineage>
        <taxon>Bacteria</taxon>
        <taxon>Pseudomonadati</taxon>
        <taxon>Pseudomonadota</taxon>
        <taxon>Alphaproteobacteria</taxon>
        <taxon>Hyphomicrobiales</taxon>
        <taxon>Aurantimonadaceae</taxon>
        <taxon>Fulvimarina</taxon>
    </lineage>
</organism>
<dbReference type="InterPro" id="IPR017853">
    <property type="entry name" value="GH"/>
</dbReference>
<evidence type="ECO:0000256" key="1">
    <source>
        <dbReference type="SAM" id="MobiDB-lite"/>
    </source>
</evidence>
<proteinExistence type="predicted"/>
<dbReference type="CDD" id="cd19607">
    <property type="entry name" value="GTA_TIM-barrel-like"/>
    <property type="match status" value="1"/>
</dbReference>
<dbReference type="InterPro" id="IPR056490">
    <property type="entry name" value="Rcc01698_C"/>
</dbReference>
<dbReference type="OrthoDB" id="8445115at2"/>